<evidence type="ECO:0000313" key="1">
    <source>
        <dbReference type="EMBL" id="KAK7378454.1"/>
    </source>
</evidence>
<name>A0AAN9RNE2_PHACN</name>
<gene>
    <name evidence="1" type="ORF">VNO80_03896</name>
</gene>
<dbReference type="Proteomes" id="UP001374584">
    <property type="component" value="Unassembled WGS sequence"/>
</dbReference>
<proteinExistence type="predicted"/>
<sequence>MNDYASILHETSLVKGKTERRCKSVENYDDKGQHGQQCVKQRRGWWIGLRNGYHDCLNQRWRFPEWKSEGKLEALVGGVVGIGGVSDGCGSSDTANSWTAIKTASGIAEEAGWKRFLQRELGEGG</sequence>
<dbReference type="AlphaFoldDB" id="A0AAN9RNE2"/>
<reference evidence="1 2" key="1">
    <citation type="submission" date="2024-01" db="EMBL/GenBank/DDBJ databases">
        <title>The genomes of 5 underutilized Papilionoideae crops provide insights into root nodulation and disease resistanc.</title>
        <authorList>
            <person name="Jiang F."/>
        </authorList>
    </citation>
    <scope>NUCLEOTIDE SEQUENCE [LARGE SCALE GENOMIC DNA]</scope>
    <source>
        <strain evidence="1">JINMINGXINNONG_FW02</strain>
        <tissue evidence="1">Leaves</tissue>
    </source>
</reference>
<accession>A0AAN9RNE2</accession>
<keyword evidence="2" id="KW-1185">Reference proteome</keyword>
<evidence type="ECO:0000313" key="2">
    <source>
        <dbReference type="Proteomes" id="UP001374584"/>
    </source>
</evidence>
<organism evidence="1 2">
    <name type="scientific">Phaseolus coccineus</name>
    <name type="common">Scarlet runner bean</name>
    <name type="synonym">Phaseolus multiflorus</name>
    <dbReference type="NCBI Taxonomy" id="3886"/>
    <lineage>
        <taxon>Eukaryota</taxon>
        <taxon>Viridiplantae</taxon>
        <taxon>Streptophyta</taxon>
        <taxon>Embryophyta</taxon>
        <taxon>Tracheophyta</taxon>
        <taxon>Spermatophyta</taxon>
        <taxon>Magnoliopsida</taxon>
        <taxon>eudicotyledons</taxon>
        <taxon>Gunneridae</taxon>
        <taxon>Pentapetalae</taxon>
        <taxon>rosids</taxon>
        <taxon>fabids</taxon>
        <taxon>Fabales</taxon>
        <taxon>Fabaceae</taxon>
        <taxon>Papilionoideae</taxon>
        <taxon>50 kb inversion clade</taxon>
        <taxon>NPAAA clade</taxon>
        <taxon>indigoferoid/millettioid clade</taxon>
        <taxon>Phaseoleae</taxon>
        <taxon>Phaseolus</taxon>
    </lineage>
</organism>
<dbReference type="EMBL" id="JAYMYR010000002">
    <property type="protein sequence ID" value="KAK7378454.1"/>
    <property type="molecule type" value="Genomic_DNA"/>
</dbReference>
<protein>
    <submittedName>
        <fullName evidence="1">Uncharacterized protein</fullName>
    </submittedName>
</protein>
<comment type="caution">
    <text evidence="1">The sequence shown here is derived from an EMBL/GenBank/DDBJ whole genome shotgun (WGS) entry which is preliminary data.</text>
</comment>